<dbReference type="STRING" id="686340.Metal_1254"/>
<evidence type="ECO:0000313" key="2">
    <source>
        <dbReference type="Proteomes" id="UP000005090"/>
    </source>
</evidence>
<dbReference type="AlphaFoldDB" id="H8GIM8"/>
<keyword evidence="2" id="KW-1185">Reference proteome</keyword>
<dbReference type="HOGENOM" id="CLU_3374596_0_0_6"/>
<proteinExistence type="predicted"/>
<dbReference type="Proteomes" id="UP000005090">
    <property type="component" value="Chromosome"/>
</dbReference>
<name>H8GIM8_METAL</name>
<accession>H8GIM8</accession>
<protein>
    <submittedName>
        <fullName evidence="1">Uncharacterized protein</fullName>
    </submittedName>
</protein>
<gene>
    <name evidence="1" type="ORF">Metal_1254</name>
</gene>
<evidence type="ECO:0000313" key="1">
    <source>
        <dbReference type="EMBL" id="EIC29055.1"/>
    </source>
</evidence>
<organism evidence="1 2">
    <name type="scientific">Methylomicrobium album BG8</name>
    <dbReference type="NCBI Taxonomy" id="686340"/>
    <lineage>
        <taxon>Bacteria</taxon>
        <taxon>Pseudomonadati</taxon>
        <taxon>Pseudomonadota</taxon>
        <taxon>Gammaproteobacteria</taxon>
        <taxon>Methylococcales</taxon>
        <taxon>Methylococcaceae</taxon>
        <taxon>Methylomicrobium</taxon>
    </lineage>
</organism>
<reference evidence="1 2" key="1">
    <citation type="journal article" date="2013" name="Genome Announc.">
        <title>Genome Sequence of the Obligate Gammaproteobacterial Methanotroph Methylomicrobium album Strain BG8.</title>
        <authorList>
            <person name="Kits K.D."/>
            <person name="Kalyuzhnaya M.G."/>
            <person name="Klotz M.G."/>
            <person name="Jetten M.S."/>
            <person name="Op den Camp H.J."/>
            <person name="Vuilleumier S."/>
            <person name="Bringel F."/>
            <person name="Dispirito A.A."/>
            <person name="Murrell J.C."/>
            <person name="Bruce D."/>
            <person name="Cheng J.F."/>
            <person name="Copeland A."/>
            <person name="Goodwin L."/>
            <person name="Hauser L."/>
            <person name="Lajus A."/>
            <person name="Land M.L."/>
            <person name="Lapidus A."/>
            <person name="Lucas S."/>
            <person name="Medigue C."/>
            <person name="Pitluck S."/>
            <person name="Woyke T."/>
            <person name="Zeytun A."/>
            <person name="Stein L.Y."/>
        </authorList>
    </citation>
    <scope>NUCLEOTIDE SEQUENCE [LARGE SCALE GENOMIC DNA]</scope>
    <source>
        <strain evidence="1 2">BG8</strain>
    </source>
</reference>
<sequence>MDNDQPIDRARRLHALLHVEQHVRSFKNKGRRMR</sequence>
<dbReference type="EMBL" id="CM001475">
    <property type="protein sequence ID" value="EIC29055.1"/>
    <property type="molecule type" value="Genomic_DNA"/>
</dbReference>